<gene>
    <name evidence="1" type="ORF">VC83_00563</name>
</gene>
<dbReference type="Proteomes" id="UP000077154">
    <property type="component" value="Unassembled WGS sequence"/>
</dbReference>
<dbReference type="OrthoDB" id="3430234at2759"/>
<dbReference type="VEuPathDB" id="FungiDB:GMDG_00698"/>
<accession>A0A177AMZ8</accession>
<organism evidence="1">
    <name type="scientific">Pseudogymnoascus destructans</name>
    <dbReference type="NCBI Taxonomy" id="655981"/>
    <lineage>
        <taxon>Eukaryota</taxon>
        <taxon>Fungi</taxon>
        <taxon>Dikarya</taxon>
        <taxon>Ascomycota</taxon>
        <taxon>Pezizomycotina</taxon>
        <taxon>Leotiomycetes</taxon>
        <taxon>Thelebolales</taxon>
        <taxon>Thelebolaceae</taxon>
        <taxon>Pseudogymnoascus</taxon>
    </lineage>
</organism>
<dbReference type="GeneID" id="36283658"/>
<protein>
    <submittedName>
        <fullName evidence="1">Uncharacterized protein</fullName>
    </submittedName>
</protein>
<dbReference type="AlphaFoldDB" id="A0A177AMZ8"/>
<proteinExistence type="predicted"/>
<name>A0A177AMZ8_9PEZI</name>
<evidence type="ECO:0000313" key="1">
    <source>
        <dbReference type="EMBL" id="OAF63190.1"/>
    </source>
</evidence>
<dbReference type="EMBL" id="KV441386">
    <property type="protein sequence ID" value="OAF63190.1"/>
    <property type="molecule type" value="Genomic_DNA"/>
</dbReference>
<dbReference type="RefSeq" id="XP_024328460.1">
    <property type="nucleotide sequence ID" value="XM_024464254.1"/>
</dbReference>
<sequence>MCVPGEGIDAAVAKGKIDILEVTKETLQRGRDVAKMLVLDNVDTRRFRNAMRAATDEAGQLYFRSLLTDDILYYLFSAQGASASRSSSIEESVELQRRKLFIGISMPSPASLQER</sequence>
<reference evidence="1" key="1">
    <citation type="submission" date="2016-03" db="EMBL/GenBank/DDBJ databases">
        <title>Updated assembly of Pseudogymnoascus destructans, the fungus causing white-nose syndrome of bats.</title>
        <authorList>
            <person name="Palmer J.M."/>
            <person name="Drees K.P."/>
            <person name="Foster J.T."/>
            <person name="Lindner D.L."/>
        </authorList>
    </citation>
    <scope>NUCLEOTIDE SEQUENCE [LARGE SCALE GENOMIC DNA]</scope>
    <source>
        <strain evidence="1">20631-21</strain>
    </source>
</reference>